<proteinExistence type="predicted"/>
<evidence type="ECO:0000256" key="1">
    <source>
        <dbReference type="SAM" id="MobiDB-lite"/>
    </source>
</evidence>
<feature type="region of interest" description="Disordered" evidence="1">
    <location>
        <begin position="25"/>
        <end position="54"/>
    </location>
</feature>
<evidence type="ECO:0008006" key="5">
    <source>
        <dbReference type="Google" id="ProtNLM"/>
    </source>
</evidence>
<gene>
    <name evidence="3" type="ORF">Q5H92_09430</name>
</gene>
<dbReference type="RefSeq" id="WP_305011263.1">
    <property type="nucleotide sequence ID" value="NZ_JAUQSX010000004.1"/>
</dbReference>
<dbReference type="Proteomes" id="UP001167796">
    <property type="component" value="Unassembled WGS sequence"/>
</dbReference>
<evidence type="ECO:0000313" key="3">
    <source>
        <dbReference type="EMBL" id="MDO7846576.1"/>
    </source>
</evidence>
<protein>
    <recommendedName>
        <fullName evidence="5">Lipocalin-like domain-containing protein</fullName>
    </recommendedName>
</protein>
<accession>A0ABT9AC52</accession>
<comment type="caution">
    <text evidence="3">The sequence shown here is derived from an EMBL/GenBank/DDBJ whole genome shotgun (WGS) entry which is preliminary data.</text>
</comment>
<keyword evidence="4" id="KW-1185">Reference proteome</keyword>
<organism evidence="3 4">
    <name type="scientific">Hymenobacter mellowenesis</name>
    <dbReference type="NCBI Taxonomy" id="3063995"/>
    <lineage>
        <taxon>Bacteria</taxon>
        <taxon>Pseudomonadati</taxon>
        <taxon>Bacteroidota</taxon>
        <taxon>Cytophagia</taxon>
        <taxon>Cytophagales</taxon>
        <taxon>Hymenobacteraceae</taxon>
        <taxon>Hymenobacter</taxon>
    </lineage>
</organism>
<feature type="signal peptide" evidence="2">
    <location>
        <begin position="1"/>
        <end position="19"/>
    </location>
</feature>
<reference evidence="3" key="1">
    <citation type="submission" date="2023-07" db="EMBL/GenBank/DDBJ databases">
        <authorList>
            <person name="Kim M.K."/>
        </authorList>
    </citation>
    <scope>NUCLEOTIDE SEQUENCE</scope>
    <source>
        <strain evidence="3">M29</strain>
    </source>
</reference>
<feature type="chain" id="PRO_5045762457" description="Lipocalin-like domain-containing protein" evidence="2">
    <location>
        <begin position="20"/>
        <end position="115"/>
    </location>
</feature>
<evidence type="ECO:0000313" key="4">
    <source>
        <dbReference type="Proteomes" id="UP001167796"/>
    </source>
</evidence>
<name>A0ABT9AC52_9BACT</name>
<dbReference type="EMBL" id="JAUQSX010000004">
    <property type="protein sequence ID" value="MDO7846576.1"/>
    <property type="molecule type" value="Genomic_DNA"/>
</dbReference>
<evidence type="ECO:0000256" key="2">
    <source>
        <dbReference type="SAM" id="SignalP"/>
    </source>
</evidence>
<keyword evidence="2" id="KW-0732">Signal</keyword>
<sequence>MKSLFILLALFGGASAAHAQLLPVPGAKNPDWKTEKSEAQPSATPFDEPLKTDRMPNAMQNSIVSKGNQHRYWDADRQLAYTWQSRPNSGTVAPDQEVLVREDRTGITYTFRRKR</sequence>